<proteinExistence type="predicted"/>
<sequence length="224" mass="26599">MAKFDHVPVDVLRHHIIPFLNDSSTVIQLGGVNSRLRESWLQCKEDVIQLASQRIPQLKEEIKVFETESQKDETPGLSKELYFAAREVNSFNFNEVNWDDEKFVQLCSLFLLCYTNTEITDKDEIMTHLNKEFAIKYCEKLDVKKATEEVKDSILSQIRSEKFKEIEQEYEKSKENVIVQWIKTYAKYITKMFKVKKLYEQYEEALVNKRGFERAVANRENIWH</sequence>
<evidence type="ECO:0000313" key="2">
    <source>
        <dbReference type="EMBL" id="CAG9316335.1"/>
    </source>
</evidence>
<feature type="coiled-coil region" evidence="1">
    <location>
        <begin position="41"/>
        <end position="68"/>
    </location>
</feature>
<keyword evidence="1" id="KW-0175">Coiled coil</keyword>
<comment type="caution">
    <text evidence="2">The sequence shown here is derived from an EMBL/GenBank/DDBJ whole genome shotgun (WGS) entry which is preliminary data.</text>
</comment>
<accession>A0AAU9IYH2</accession>
<protein>
    <submittedName>
        <fullName evidence="2">Uncharacterized protein</fullName>
    </submittedName>
</protein>
<dbReference type="AlphaFoldDB" id="A0AAU9IYH2"/>
<gene>
    <name evidence="2" type="ORF">BSTOLATCC_MIC15766</name>
</gene>
<reference evidence="2" key="1">
    <citation type="submission" date="2021-09" db="EMBL/GenBank/DDBJ databases">
        <authorList>
            <consortium name="AG Swart"/>
            <person name="Singh M."/>
            <person name="Singh A."/>
            <person name="Seah K."/>
            <person name="Emmerich C."/>
        </authorList>
    </citation>
    <scope>NUCLEOTIDE SEQUENCE</scope>
    <source>
        <strain evidence="2">ATCC30299</strain>
    </source>
</reference>
<dbReference type="EMBL" id="CAJZBQ010000015">
    <property type="protein sequence ID" value="CAG9316335.1"/>
    <property type="molecule type" value="Genomic_DNA"/>
</dbReference>
<organism evidence="2 3">
    <name type="scientific">Blepharisma stoltei</name>
    <dbReference type="NCBI Taxonomy" id="1481888"/>
    <lineage>
        <taxon>Eukaryota</taxon>
        <taxon>Sar</taxon>
        <taxon>Alveolata</taxon>
        <taxon>Ciliophora</taxon>
        <taxon>Postciliodesmatophora</taxon>
        <taxon>Heterotrichea</taxon>
        <taxon>Heterotrichida</taxon>
        <taxon>Blepharismidae</taxon>
        <taxon>Blepharisma</taxon>
    </lineage>
</organism>
<dbReference type="Proteomes" id="UP001162131">
    <property type="component" value="Unassembled WGS sequence"/>
</dbReference>
<evidence type="ECO:0000256" key="1">
    <source>
        <dbReference type="SAM" id="Coils"/>
    </source>
</evidence>
<keyword evidence="3" id="KW-1185">Reference proteome</keyword>
<name>A0AAU9IYH2_9CILI</name>
<evidence type="ECO:0000313" key="3">
    <source>
        <dbReference type="Proteomes" id="UP001162131"/>
    </source>
</evidence>